<protein>
    <submittedName>
        <fullName evidence="3">Uncharacterized protein LOC116659963 isoform X1</fullName>
    </submittedName>
</protein>
<reference evidence="3" key="1">
    <citation type="submission" date="2025-08" db="UniProtKB">
        <authorList>
            <consortium name="RefSeq"/>
        </authorList>
    </citation>
    <scope>IDENTIFICATION</scope>
    <source>
        <tissue evidence="3">Ear skin</tissue>
    </source>
</reference>
<evidence type="ECO:0000256" key="1">
    <source>
        <dbReference type="SAM" id="MobiDB-lite"/>
    </source>
</evidence>
<evidence type="ECO:0000313" key="3">
    <source>
        <dbReference type="RefSeq" id="XP_032324261.1"/>
    </source>
</evidence>
<keyword evidence="2" id="KW-1185">Reference proteome</keyword>
<name>A0A8B8S224_CAMFR</name>
<sequence>MRQTDKHQFSSPSEQRCLDNAWRVCPPVAAGGRACVPSAWPPSACWTRLLGQAVRLQSSGEAEGTGPGSGLPRGRPPPLPSWRFTGTGLCRFPVSRGQQLCEPASVHSAFQSRPRFCRDARPPGLRSQRHLCARSWRGEGAAQQHRALVGGPAGTGLTAGRLSGEMGPGLCQAREAASPIGCSDETTCQGPGRLLGWRPPSCLWWWWFHRAPGRAPDIYTVSVCHSHLSRDRKEQVNEGPHRGNWRRVEGAGRVHRVSRKWAPSSPPCRLLPDPHPVLLAHQVLLRPRFMSESDQQGLSLTSGVRPVLPGPPQVTPRPCPISGPLFAGI</sequence>
<dbReference type="KEGG" id="cfr:116659963"/>
<organism evidence="2 3">
    <name type="scientific">Camelus ferus</name>
    <name type="common">Wild bactrian camel</name>
    <name type="synonym">Camelus bactrianus ferus</name>
    <dbReference type="NCBI Taxonomy" id="419612"/>
    <lineage>
        <taxon>Eukaryota</taxon>
        <taxon>Metazoa</taxon>
        <taxon>Chordata</taxon>
        <taxon>Craniata</taxon>
        <taxon>Vertebrata</taxon>
        <taxon>Euteleostomi</taxon>
        <taxon>Mammalia</taxon>
        <taxon>Eutheria</taxon>
        <taxon>Laurasiatheria</taxon>
        <taxon>Artiodactyla</taxon>
        <taxon>Tylopoda</taxon>
        <taxon>Camelidae</taxon>
        <taxon>Camelus</taxon>
    </lineage>
</organism>
<gene>
    <name evidence="3" type="primary">LOC116659963</name>
</gene>
<evidence type="ECO:0000313" key="2">
    <source>
        <dbReference type="Proteomes" id="UP000694856"/>
    </source>
</evidence>
<proteinExistence type="predicted"/>
<dbReference type="Proteomes" id="UP000694856">
    <property type="component" value="Chromosome 26"/>
</dbReference>
<feature type="region of interest" description="Disordered" evidence="1">
    <location>
        <begin position="57"/>
        <end position="80"/>
    </location>
</feature>
<dbReference type="GeneID" id="116659963"/>
<dbReference type="AlphaFoldDB" id="A0A8B8S224"/>
<dbReference type="RefSeq" id="XP_032324261.1">
    <property type="nucleotide sequence ID" value="XM_032468370.1"/>
</dbReference>
<accession>A0A8B8S224</accession>